<dbReference type="InParanoid" id="E4XVI6"/>
<accession>E4XVI6</accession>
<dbReference type="EMBL" id="FN653212">
    <property type="protein sequence ID" value="CBY13704.1"/>
    <property type="molecule type" value="Genomic_DNA"/>
</dbReference>
<gene>
    <name evidence="1" type="ORF">GSOID_T00005516001</name>
</gene>
<keyword evidence="2" id="KW-1185">Reference proteome</keyword>
<evidence type="ECO:0000313" key="1">
    <source>
        <dbReference type="EMBL" id="CBY13704.1"/>
    </source>
</evidence>
<dbReference type="AlphaFoldDB" id="E4XVI6"/>
<organism evidence="1">
    <name type="scientific">Oikopleura dioica</name>
    <name type="common">Tunicate</name>
    <dbReference type="NCBI Taxonomy" id="34765"/>
    <lineage>
        <taxon>Eukaryota</taxon>
        <taxon>Metazoa</taxon>
        <taxon>Chordata</taxon>
        <taxon>Tunicata</taxon>
        <taxon>Appendicularia</taxon>
        <taxon>Copelata</taxon>
        <taxon>Oikopleuridae</taxon>
        <taxon>Oikopleura</taxon>
    </lineage>
</organism>
<proteinExistence type="predicted"/>
<reference evidence="1" key="1">
    <citation type="journal article" date="2010" name="Science">
        <title>Plasticity of animal genome architecture unmasked by rapid evolution of a pelagic tunicate.</title>
        <authorList>
            <person name="Denoeud F."/>
            <person name="Henriet S."/>
            <person name="Mungpakdee S."/>
            <person name="Aury J.M."/>
            <person name="Da Silva C."/>
            <person name="Brinkmann H."/>
            <person name="Mikhaleva J."/>
            <person name="Olsen L.C."/>
            <person name="Jubin C."/>
            <person name="Canestro C."/>
            <person name="Bouquet J.M."/>
            <person name="Danks G."/>
            <person name="Poulain J."/>
            <person name="Campsteijn C."/>
            <person name="Adamski M."/>
            <person name="Cross I."/>
            <person name="Yadetie F."/>
            <person name="Muffato M."/>
            <person name="Louis A."/>
            <person name="Butcher S."/>
            <person name="Tsagkogeorga G."/>
            <person name="Konrad A."/>
            <person name="Singh S."/>
            <person name="Jensen M.F."/>
            <person name="Cong E.H."/>
            <person name="Eikeseth-Otteraa H."/>
            <person name="Noel B."/>
            <person name="Anthouard V."/>
            <person name="Porcel B.M."/>
            <person name="Kachouri-Lafond R."/>
            <person name="Nishino A."/>
            <person name="Ugolini M."/>
            <person name="Chourrout P."/>
            <person name="Nishida H."/>
            <person name="Aasland R."/>
            <person name="Huzurbazar S."/>
            <person name="Westhof E."/>
            <person name="Delsuc F."/>
            <person name="Lehrach H."/>
            <person name="Reinhardt R."/>
            <person name="Weissenbach J."/>
            <person name="Roy S.W."/>
            <person name="Artiguenave F."/>
            <person name="Postlethwait J.H."/>
            <person name="Manak J.R."/>
            <person name="Thompson E.M."/>
            <person name="Jaillon O."/>
            <person name="Du Pasquier L."/>
            <person name="Boudinot P."/>
            <person name="Liberles D.A."/>
            <person name="Volff J.N."/>
            <person name="Philippe H."/>
            <person name="Lenhard B."/>
            <person name="Roest Crollius H."/>
            <person name="Wincker P."/>
            <person name="Chourrout D."/>
        </authorList>
    </citation>
    <scope>NUCLEOTIDE SEQUENCE [LARGE SCALE GENOMIC DNA]</scope>
</reference>
<name>E4XVI6_OIKDI</name>
<evidence type="ECO:0000313" key="2">
    <source>
        <dbReference type="Proteomes" id="UP000001307"/>
    </source>
</evidence>
<evidence type="ECO:0008006" key="3">
    <source>
        <dbReference type="Google" id="ProtNLM"/>
    </source>
</evidence>
<dbReference type="Proteomes" id="UP000001307">
    <property type="component" value="Unassembled WGS sequence"/>
</dbReference>
<sequence>MYEVPENFSAKYDKDENYLGSVKCSNDRCKPFICRDSYNKKKLKIENWRFWDDHNLLMPTLSKIALKIARLSSSSNEAEREFSCLSYQMGPSFMNQKAAHIERKQQTAECDRFKKALTKIVMQKGIESSALGCSKSAAGMII</sequence>
<dbReference type="OrthoDB" id="1607513at2759"/>
<protein>
    <recommendedName>
        <fullName evidence="3">HAT C-terminal dimerisation domain-containing protein</fullName>
    </recommendedName>
</protein>